<protein>
    <submittedName>
        <fullName evidence="1">Uncharacterized protein</fullName>
    </submittedName>
</protein>
<evidence type="ECO:0000313" key="1">
    <source>
        <dbReference type="EMBL" id="RDW70573.1"/>
    </source>
</evidence>
<dbReference type="GeneID" id="38118454"/>
<evidence type="ECO:0000313" key="2">
    <source>
        <dbReference type="Proteomes" id="UP000256690"/>
    </source>
</evidence>
<sequence>MAYTRQEEFSIPVLPFLPFSPIYHNPNNPGQLIDFNSFTTGRVVKPRPCSPGPRKALFRRRRYQRDIAYRREGDRKYPNIWPGHAEALGFKRQFQSSMTPAPQPSLKSCALMPVGLDIHEAYFDGHMSKATISSGYSITRRQGKACSR</sequence>
<proteinExistence type="predicted"/>
<gene>
    <name evidence="1" type="ORF">DSM5745_08084</name>
</gene>
<keyword evidence="2" id="KW-1185">Reference proteome</keyword>
<dbReference type="RefSeq" id="XP_026601104.1">
    <property type="nucleotide sequence ID" value="XM_026750100.1"/>
</dbReference>
<comment type="caution">
    <text evidence="1">The sequence shown here is derived from an EMBL/GenBank/DDBJ whole genome shotgun (WGS) entry which is preliminary data.</text>
</comment>
<accession>A0A3D8R940</accession>
<dbReference type="AlphaFoldDB" id="A0A3D8R940"/>
<reference evidence="1 2" key="1">
    <citation type="journal article" date="2018" name="IMA Fungus">
        <title>IMA Genome-F 9: Draft genome sequence of Annulohypoxylon stygium, Aspergillus mulundensis, Berkeleyomyces basicola (syn. Thielaviopsis basicola), Ceratocystis smalleyi, two Cercospora beticola strains, Coleophoma cylindrospora, Fusarium fracticaudum, Phialophora cf. hyalina, and Morchella septimelata.</title>
        <authorList>
            <person name="Wingfield B.D."/>
            <person name="Bills G.F."/>
            <person name="Dong Y."/>
            <person name="Huang W."/>
            <person name="Nel W.J."/>
            <person name="Swalarsk-Parry B.S."/>
            <person name="Vaghefi N."/>
            <person name="Wilken P.M."/>
            <person name="An Z."/>
            <person name="de Beer Z.W."/>
            <person name="De Vos L."/>
            <person name="Chen L."/>
            <person name="Duong T.A."/>
            <person name="Gao Y."/>
            <person name="Hammerbacher A."/>
            <person name="Kikkert J.R."/>
            <person name="Li Y."/>
            <person name="Li H."/>
            <person name="Li K."/>
            <person name="Li Q."/>
            <person name="Liu X."/>
            <person name="Ma X."/>
            <person name="Naidoo K."/>
            <person name="Pethybridge S.J."/>
            <person name="Sun J."/>
            <person name="Steenkamp E.T."/>
            <person name="van der Nest M.A."/>
            <person name="van Wyk S."/>
            <person name="Wingfield M.J."/>
            <person name="Xiong C."/>
            <person name="Yue Q."/>
            <person name="Zhang X."/>
        </authorList>
    </citation>
    <scope>NUCLEOTIDE SEQUENCE [LARGE SCALE GENOMIC DNA]</scope>
    <source>
        <strain evidence="1 2">DSM 5745</strain>
    </source>
</reference>
<dbReference type="EMBL" id="PVWQ01000010">
    <property type="protein sequence ID" value="RDW70573.1"/>
    <property type="molecule type" value="Genomic_DNA"/>
</dbReference>
<name>A0A3D8R940_9EURO</name>
<organism evidence="1 2">
    <name type="scientific">Aspergillus mulundensis</name>
    <dbReference type="NCBI Taxonomy" id="1810919"/>
    <lineage>
        <taxon>Eukaryota</taxon>
        <taxon>Fungi</taxon>
        <taxon>Dikarya</taxon>
        <taxon>Ascomycota</taxon>
        <taxon>Pezizomycotina</taxon>
        <taxon>Eurotiomycetes</taxon>
        <taxon>Eurotiomycetidae</taxon>
        <taxon>Eurotiales</taxon>
        <taxon>Aspergillaceae</taxon>
        <taxon>Aspergillus</taxon>
        <taxon>Aspergillus subgen. Nidulantes</taxon>
    </lineage>
</organism>
<dbReference type="Proteomes" id="UP000256690">
    <property type="component" value="Unassembled WGS sequence"/>
</dbReference>